<dbReference type="KEGG" id="tpep:A0127_01025"/>
<dbReference type="OrthoDB" id="15362at2157"/>
<reference evidence="3" key="1">
    <citation type="submission" date="2016-03" db="EMBL/GenBank/DDBJ databases">
        <authorList>
            <person name="Oger P.M."/>
        </authorList>
    </citation>
    <scope>NUCLEOTIDE SEQUENCE [LARGE SCALE GENOMIC DNA]</scope>
    <source>
        <strain evidence="3">OG-1</strain>
    </source>
</reference>
<dbReference type="GeneID" id="27139085"/>
<feature type="coiled-coil region" evidence="1">
    <location>
        <begin position="86"/>
        <end position="145"/>
    </location>
</feature>
<organism evidence="2 3">
    <name type="scientific">Thermococcus peptonophilus</name>
    <dbReference type="NCBI Taxonomy" id="53952"/>
    <lineage>
        <taxon>Archaea</taxon>
        <taxon>Methanobacteriati</taxon>
        <taxon>Methanobacteriota</taxon>
        <taxon>Thermococci</taxon>
        <taxon>Thermococcales</taxon>
        <taxon>Thermococcaceae</taxon>
        <taxon>Thermococcus</taxon>
    </lineage>
</organism>
<dbReference type="AlphaFoldDB" id="A0A142CSV3"/>
<evidence type="ECO:0000313" key="2">
    <source>
        <dbReference type="EMBL" id="AMQ17855.1"/>
    </source>
</evidence>
<dbReference type="InterPro" id="IPR017140">
    <property type="entry name" value="ThermoDBP-RPs_arc"/>
</dbReference>
<keyword evidence="3" id="KW-1185">Reference proteome</keyword>
<accession>A0A142CSV3</accession>
<dbReference type="Proteomes" id="UP000073604">
    <property type="component" value="Chromosome"/>
</dbReference>
<evidence type="ECO:0000256" key="1">
    <source>
        <dbReference type="SAM" id="Coils"/>
    </source>
</evidence>
<dbReference type="Pfam" id="PF10015">
    <property type="entry name" value="ThermoDBP-RP_arch"/>
    <property type="match status" value="1"/>
</dbReference>
<dbReference type="RefSeq" id="WP_054841013.1">
    <property type="nucleotide sequence ID" value="NZ_CP014750.1"/>
</dbReference>
<keyword evidence="1" id="KW-0175">Coiled coil</keyword>
<gene>
    <name evidence="2" type="ORF">A0127_01025</name>
</gene>
<protein>
    <recommendedName>
        <fullName evidence="4">DUF2258 domain-containing protein</fullName>
    </recommendedName>
</protein>
<dbReference type="PIRSF" id="PIRSF037214">
    <property type="entry name" value="UCP037214"/>
    <property type="match status" value="1"/>
</dbReference>
<sequence length="151" mass="17467">MKLSTGYVRASGYAHKVRRVLFALVKGKVNPKEVVRAAGELNARIFEEFQKLGVEKDDVVRISVEFSIQDGSIVWDYNTISIEVYKKSEEERLAKAMEEVEERERELDQKIREVEELALNLKKVADELVEKIEELKQEHTSLKLKAEMEEA</sequence>
<evidence type="ECO:0008006" key="4">
    <source>
        <dbReference type="Google" id="ProtNLM"/>
    </source>
</evidence>
<evidence type="ECO:0000313" key="3">
    <source>
        <dbReference type="Proteomes" id="UP000073604"/>
    </source>
</evidence>
<proteinExistence type="predicted"/>
<dbReference type="EMBL" id="CP014750">
    <property type="protein sequence ID" value="AMQ17855.1"/>
    <property type="molecule type" value="Genomic_DNA"/>
</dbReference>
<name>A0A142CSV3_9EURY</name>